<dbReference type="AlphaFoldDB" id="A0A085WP24"/>
<evidence type="ECO:0000313" key="2">
    <source>
        <dbReference type="EMBL" id="KFE69437.1"/>
    </source>
</evidence>
<dbReference type="PROSITE" id="PS50943">
    <property type="entry name" value="HTH_CROC1"/>
    <property type="match status" value="1"/>
</dbReference>
<protein>
    <submittedName>
        <fullName evidence="2">Transcriptional regulator, XRE family protein</fullName>
    </submittedName>
</protein>
<proteinExistence type="predicted"/>
<dbReference type="SMART" id="SM00530">
    <property type="entry name" value="HTH_XRE"/>
    <property type="match status" value="1"/>
</dbReference>
<dbReference type="Gene3D" id="1.10.260.40">
    <property type="entry name" value="lambda repressor-like DNA-binding domains"/>
    <property type="match status" value="1"/>
</dbReference>
<dbReference type="SUPFAM" id="SSF47413">
    <property type="entry name" value="lambda repressor-like DNA-binding domains"/>
    <property type="match status" value="1"/>
</dbReference>
<accession>A0A085WP24</accession>
<reference evidence="2 3" key="1">
    <citation type="submission" date="2014-04" db="EMBL/GenBank/DDBJ databases">
        <title>Genome assembly of Hyalangium minutum DSM 14724.</title>
        <authorList>
            <person name="Sharma G."/>
            <person name="Subramanian S."/>
        </authorList>
    </citation>
    <scope>NUCLEOTIDE SEQUENCE [LARGE SCALE GENOMIC DNA]</scope>
    <source>
        <strain evidence="2 3">DSM 14724</strain>
    </source>
</reference>
<dbReference type="CDD" id="cd00093">
    <property type="entry name" value="HTH_XRE"/>
    <property type="match status" value="1"/>
</dbReference>
<dbReference type="GO" id="GO:0003677">
    <property type="term" value="F:DNA binding"/>
    <property type="evidence" value="ECO:0007669"/>
    <property type="project" value="InterPro"/>
</dbReference>
<dbReference type="InterPro" id="IPR001387">
    <property type="entry name" value="Cro/C1-type_HTH"/>
</dbReference>
<name>A0A085WP24_9BACT</name>
<dbReference type="RefSeq" id="WP_052419904.1">
    <property type="nucleotide sequence ID" value="NZ_JMCB01000004.1"/>
</dbReference>
<evidence type="ECO:0000259" key="1">
    <source>
        <dbReference type="PROSITE" id="PS50943"/>
    </source>
</evidence>
<keyword evidence="3" id="KW-1185">Reference proteome</keyword>
<dbReference type="InterPro" id="IPR010982">
    <property type="entry name" value="Lambda_DNA-bd_dom_sf"/>
</dbReference>
<dbReference type="Proteomes" id="UP000028725">
    <property type="component" value="Unassembled WGS sequence"/>
</dbReference>
<evidence type="ECO:0000313" key="3">
    <source>
        <dbReference type="Proteomes" id="UP000028725"/>
    </source>
</evidence>
<feature type="domain" description="HTH cro/C1-type" evidence="1">
    <location>
        <begin position="19"/>
        <end position="72"/>
    </location>
</feature>
<dbReference type="STRING" id="394096.DB31_6412"/>
<sequence>MSPALPRAKIATQLGTAARQARHHLRLTQAEVAEQTGIALEVYGRIERGVLLPSLQTFVALCRVLEADPRLLLGFLEASSLPVEERAPAEAPGVRRLTRMARELSEEEVRALLSVAKVLLARRGEGRTRP</sequence>
<dbReference type="Pfam" id="PF13560">
    <property type="entry name" value="HTH_31"/>
    <property type="match status" value="1"/>
</dbReference>
<gene>
    <name evidence="2" type="ORF">DB31_6412</name>
</gene>
<comment type="caution">
    <text evidence="2">The sequence shown here is derived from an EMBL/GenBank/DDBJ whole genome shotgun (WGS) entry which is preliminary data.</text>
</comment>
<dbReference type="EMBL" id="JMCB01000004">
    <property type="protein sequence ID" value="KFE69437.1"/>
    <property type="molecule type" value="Genomic_DNA"/>
</dbReference>
<organism evidence="2 3">
    <name type="scientific">Hyalangium minutum</name>
    <dbReference type="NCBI Taxonomy" id="394096"/>
    <lineage>
        <taxon>Bacteria</taxon>
        <taxon>Pseudomonadati</taxon>
        <taxon>Myxococcota</taxon>
        <taxon>Myxococcia</taxon>
        <taxon>Myxococcales</taxon>
        <taxon>Cystobacterineae</taxon>
        <taxon>Archangiaceae</taxon>
        <taxon>Hyalangium</taxon>
    </lineage>
</organism>